<dbReference type="Gene3D" id="3.20.20.360">
    <property type="entry name" value="Malate synthase, domain 3"/>
    <property type="match status" value="1"/>
</dbReference>
<evidence type="ECO:0000259" key="8">
    <source>
        <dbReference type="Pfam" id="PF01274"/>
    </source>
</evidence>
<feature type="region of interest" description="Disordered" evidence="7">
    <location>
        <begin position="1"/>
        <end position="23"/>
    </location>
</feature>
<sequence length="595" mass="65578">MSTSSTTPRTRRVEVHAPHAPRDEEILTPAALEFLGELDDEVAGRREELLRARRERRRRIGAGTERLDFRRETQWIRDDRTWSVPPAPADLRDRRVEITGPPTRKMTVNALNSGAQGWMADFEDATTPTWRAVVEGQLNLVDALERRIDFTAEDGRRYELGEEPATIHVRPRGWHLVEKHLWLDGQPLPAGVVDAGLYLFHCARRQLARGSGPYLYLPKLESAAEAGLWHDVLCRAEDLLGLARGTVRVTVLVETLPAAFEMEEILHALRPHATALNAGRWDYLFSTIKTFSADPHQRVLPDRSALTMDVPFMRAYTELLVRTCHRRGAHAIGGMAAFVPDRSDPERTARALEKVRADKEREATAGYDGSWVAHPGLVGTCREVFDTACDGRPNQLNRRRCDVTVTAADLLDLASVPGRPTAEGLRTGIAVALRYLQAWLAGSGAVTVDSLMEDAATVEIVRSQVWQQIRTRARLDDGSVVCAEGVRELVDAEAARMVAAGTAGEHLGDAVELFLQVSTSAEFIPFFTGLAYSRHVAHPLPGPAPTGHREPEPAPEPAPAPEPEVAQVPAPGQAADLREVPLRLPEPVTGAVLQR</sequence>
<dbReference type="PANTHER" id="PTHR42902">
    <property type="entry name" value="MALATE SYNTHASE"/>
    <property type="match status" value="1"/>
</dbReference>
<dbReference type="InterPro" id="IPR011076">
    <property type="entry name" value="Malate_synth_sf"/>
</dbReference>
<gene>
    <name evidence="11" type="primary">aceB</name>
    <name evidence="11" type="ORF">GCM10023225_20650</name>
</gene>
<keyword evidence="12" id="KW-1185">Reference proteome</keyword>
<dbReference type="InterPro" id="IPR048355">
    <property type="entry name" value="MS_C"/>
</dbReference>
<evidence type="ECO:0000256" key="2">
    <source>
        <dbReference type="ARBA" id="ARBA00012636"/>
    </source>
</evidence>
<dbReference type="NCBIfam" id="TIGR01344">
    <property type="entry name" value="malate_syn_A"/>
    <property type="match status" value="1"/>
</dbReference>
<dbReference type="InterPro" id="IPR001465">
    <property type="entry name" value="Malate_synthase_TIM"/>
</dbReference>
<keyword evidence="4" id="KW-0816">Tricarboxylic acid cycle</keyword>
<organism evidence="11 12">
    <name type="scientific">Kineococcus glutinatus</name>
    <dbReference type="NCBI Taxonomy" id="1070872"/>
    <lineage>
        <taxon>Bacteria</taxon>
        <taxon>Bacillati</taxon>
        <taxon>Actinomycetota</taxon>
        <taxon>Actinomycetes</taxon>
        <taxon>Kineosporiales</taxon>
        <taxon>Kineosporiaceae</taxon>
        <taxon>Kineococcus</taxon>
    </lineage>
</organism>
<evidence type="ECO:0000313" key="12">
    <source>
        <dbReference type="Proteomes" id="UP001501195"/>
    </source>
</evidence>
<accession>A0ABP9HW30</accession>
<keyword evidence="3" id="KW-0329">Glyoxylate bypass</keyword>
<dbReference type="EC" id="2.3.3.9" evidence="2"/>
<evidence type="ECO:0000256" key="7">
    <source>
        <dbReference type="SAM" id="MobiDB-lite"/>
    </source>
</evidence>
<dbReference type="InterPro" id="IPR046363">
    <property type="entry name" value="MS_N_TIM-barrel_dom"/>
</dbReference>
<dbReference type="InterPro" id="IPR048356">
    <property type="entry name" value="MS_N"/>
</dbReference>
<evidence type="ECO:0000256" key="4">
    <source>
        <dbReference type="ARBA" id="ARBA00022532"/>
    </source>
</evidence>
<dbReference type="Gene3D" id="1.20.1220.12">
    <property type="entry name" value="Malate synthase, domain III"/>
    <property type="match status" value="1"/>
</dbReference>
<dbReference type="Pfam" id="PF20656">
    <property type="entry name" value="MS_N"/>
    <property type="match status" value="1"/>
</dbReference>
<evidence type="ECO:0000256" key="1">
    <source>
        <dbReference type="ARBA" id="ARBA00006394"/>
    </source>
</evidence>
<dbReference type="EMBL" id="BAABIL010000300">
    <property type="protein sequence ID" value="GAA4980307.1"/>
    <property type="molecule type" value="Genomic_DNA"/>
</dbReference>
<dbReference type="CDD" id="cd00727">
    <property type="entry name" value="malate_synt_A"/>
    <property type="match status" value="1"/>
</dbReference>
<evidence type="ECO:0000256" key="5">
    <source>
        <dbReference type="ARBA" id="ARBA00022679"/>
    </source>
</evidence>
<evidence type="ECO:0000256" key="3">
    <source>
        <dbReference type="ARBA" id="ARBA00022435"/>
    </source>
</evidence>
<feature type="domain" description="Malate synthase N-terminal" evidence="9">
    <location>
        <begin position="13"/>
        <end position="74"/>
    </location>
</feature>
<evidence type="ECO:0000313" key="11">
    <source>
        <dbReference type="EMBL" id="GAA4980307.1"/>
    </source>
</evidence>
<dbReference type="InterPro" id="IPR006252">
    <property type="entry name" value="Malate_synthA"/>
</dbReference>
<feature type="domain" description="Malate synthase TIM barrel" evidence="8">
    <location>
        <begin position="167"/>
        <end position="412"/>
    </location>
</feature>
<evidence type="ECO:0000256" key="6">
    <source>
        <dbReference type="ARBA" id="ARBA00047918"/>
    </source>
</evidence>
<dbReference type="PANTHER" id="PTHR42902:SF1">
    <property type="entry name" value="MALATE SYNTHASE 1-RELATED"/>
    <property type="match status" value="1"/>
</dbReference>
<proteinExistence type="inferred from homology"/>
<dbReference type="Proteomes" id="UP001501195">
    <property type="component" value="Unassembled WGS sequence"/>
</dbReference>
<evidence type="ECO:0000259" key="9">
    <source>
        <dbReference type="Pfam" id="PF20656"/>
    </source>
</evidence>
<comment type="catalytic activity">
    <reaction evidence="6">
        <text>glyoxylate + acetyl-CoA + H2O = (S)-malate + CoA + H(+)</text>
        <dbReference type="Rhea" id="RHEA:18181"/>
        <dbReference type="ChEBI" id="CHEBI:15377"/>
        <dbReference type="ChEBI" id="CHEBI:15378"/>
        <dbReference type="ChEBI" id="CHEBI:15589"/>
        <dbReference type="ChEBI" id="CHEBI:36655"/>
        <dbReference type="ChEBI" id="CHEBI:57287"/>
        <dbReference type="ChEBI" id="CHEBI:57288"/>
        <dbReference type="EC" id="2.3.3.9"/>
    </reaction>
</comment>
<comment type="caution">
    <text evidence="11">The sequence shown here is derived from an EMBL/GenBank/DDBJ whole genome shotgun (WGS) entry which is preliminary data.</text>
</comment>
<feature type="compositionally biased region" description="Basic and acidic residues" evidence="7">
    <location>
        <begin position="11"/>
        <end position="23"/>
    </location>
</feature>
<protein>
    <recommendedName>
        <fullName evidence="2">malate synthase</fullName>
        <ecNumber evidence="2">2.3.3.9</ecNumber>
    </recommendedName>
</protein>
<dbReference type="SUPFAM" id="SSF51645">
    <property type="entry name" value="Malate synthase G"/>
    <property type="match status" value="1"/>
</dbReference>
<feature type="domain" description="Malate synthase C-terminal" evidence="10">
    <location>
        <begin position="420"/>
        <end position="533"/>
    </location>
</feature>
<reference evidence="12" key="1">
    <citation type="journal article" date="2019" name="Int. J. Syst. Evol. Microbiol.">
        <title>The Global Catalogue of Microorganisms (GCM) 10K type strain sequencing project: providing services to taxonomists for standard genome sequencing and annotation.</title>
        <authorList>
            <consortium name="The Broad Institute Genomics Platform"/>
            <consortium name="The Broad Institute Genome Sequencing Center for Infectious Disease"/>
            <person name="Wu L."/>
            <person name="Ma J."/>
        </authorList>
    </citation>
    <scope>NUCLEOTIDE SEQUENCE [LARGE SCALE GENOMIC DNA]</scope>
    <source>
        <strain evidence="12">JCM 18126</strain>
    </source>
</reference>
<name>A0ABP9HW30_9ACTN</name>
<dbReference type="RefSeq" id="WP_345712442.1">
    <property type="nucleotide sequence ID" value="NZ_BAABIL010000300.1"/>
</dbReference>
<dbReference type="InterPro" id="IPR044856">
    <property type="entry name" value="Malate_synth_C_sf"/>
</dbReference>
<comment type="similarity">
    <text evidence="1">Belongs to the malate synthase family.</text>
</comment>
<keyword evidence="5" id="KW-0808">Transferase</keyword>
<dbReference type="Pfam" id="PF20659">
    <property type="entry name" value="MS_C"/>
    <property type="match status" value="1"/>
</dbReference>
<feature type="region of interest" description="Disordered" evidence="7">
    <location>
        <begin position="541"/>
        <end position="595"/>
    </location>
</feature>
<evidence type="ECO:0000259" key="10">
    <source>
        <dbReference type="Pfam" id="PF20659"/>
    </source>
</evidence>
<dbReference type="Pfam" id="PF01274">
    <property type="entry name" value="MS_TIM-barrel"/>
    <property type="match status" value="1"/>
</dbReference>